<gene>
    <name evidence="3" type="ORF">GCM10009788_31520</name>
</gene>
<feature type="compositionally biased region" description="Low complexity" evidence="1">
    <location>
        <begin position="51"/>
        <end position="66"/>
    </location>
</feature>
<evidence type="ECO:0000313" key="3">
    <source>
        <dbReference type="EMBL" id="GAA1525585.1"/>
    </source>
</evidence>
<organism evidence="3 4">
    <name type="scientific">Nocardioides humi</name>
    <dbReference type="NCBI Taxonomy" id="449461"/>
    <lineage>
        <taxon>Bacteria</taxon>
        <taxon>Bacillati</taxon>
        <taxon>Actinomycetota</taxon>
        <taxon>Actinomycetes</taxon>
        <taxon>Propionibacteriales</taxon>
        <taxon>Nocardioidaceae</taxon>
        <taxon>Nocardioides</taxon>
    </lineage>
</organism>
<keyword evidence="2" id="KW-1133">Transmembrane helix</keyword>
<keyword evidence="4" id="KW-1185">Reference proteome</keyword>
<evidence type="ECO:0000313" key="4">
    <source>
        <dbReference type="Proteomes" id="UP001500842"/>
    </source>
</evidence>
<reference evidence="3 4" key="1">
    <citation type="journal article" date="2019" name="Int. J. Syst. Evol. Microbiol.">
        <title>The Global Catalogue of Microorganisms (GCM) 10K type strain sequencing project: providing services to taxonomists for standard genome sequencing and annotation.</title>
        <authorList>
            <consortium name="The Broad Institute Genomics Platform"/>
            <consortium name="The Broad Institute Genome Sequencing Center for Infectious Disease"/>
            <person name="Wu L."/>
            <person name="Ma J."/>
        </authorList>
    </citation>
    <scope>NUCLEOTIDE SEQUENCE [LARGE SCALE GENOMIC DNA]</scope>
    <source>
        <strain evidence="3 4">JCM 14942</strain>
    </source>
</reference>
<protein>
    <submittedName>
        <fullName evidence="3">Uncharacterized protein</fullName>
    </submittedName>
</protein>
<accession>A0ABN2AS04</accession>
<feature type="region of interest" description="Disordered" evidence="1">
    <location>
        <begin position="38"/>
        <end position="73"/>
    </location>
</feature>
<evidence type="ECO:0000256" key="2">
    <source>
        <dbReference type="SAM" id="Phobius"/>
    </source>
</evidence>
<dbReference type="Proteomes" id="UP001500842">
    <property type="component" value="Unassembled WGS sequence"/>
</dbReference>
<dbReference type="RefSeq" id="WP_141003101.1">
    <property type="nucleotide sequence ID" value="NZ_BAAAOR010000024.1"/>
</dbReference>
<feature type="transmembrane region" description="Helical" evidence="2">
    <location>
        <begin position="12"/>
        <end position="36"/>
    </location>
</feature>
<sequence length="267" mass="28302">MSPWSEDRGPKWPLFVGFGCLLVGLVGGFLLMTGVVDRTSDEPDRPAAGRTTTPAGPDDTPSADPADPSEPRLGVVSWGMAAGQLAVVVRNDSDRVIDRARVAITARDRSGVALLTTSGTPKDVCCTIVGLAPGQEFGLFAQLRSELRDVADVEVRPVSADLGETGDAPRIDVGRPKLHRETDDTVVTVRLTAHGELTGYVAAQAVLVDENGAVAQVVSGRFYCFAPGEPRRIRLRLFHPVPAQLQLERVLAQAIPDGVPPGVPGRC</sequence>
<comment type="caution">
    <text evidence="3">The sequence shown here is derived from an EMBL/GenBank/DDBJ whole genome shotgun (WGS) entry which is preliminary data.</text>
</comment>
<name>A0ABN2AS04_9ACTN</name>
<feature type="compositionally biased region" description="Basic and acidic residues" evidence="1">
    <location>
        <begin position="38"/>
        <end position="47"/>
    </location>
</feature>
<dbReference type="EMBL" id="BAAAOR010000024">
    <property type="protein sequence ID" value="GAA1525585.1"/>
    <property type="molecule type" value="Genomic_DNA"/>
</dbReference>
<keyword evidence="2" id="KW-0812">Transmembrane</keyword>
<evidence type="ECO:0000256" key="1">
    <source>
        <dbReference type="SAM" id="MobiDB-lite"/>
    </source>
</evidence>
<keyword evidence="2" id="KW-0472">Membrane</keyword>
<proteinExistence type="predicted"/>